<organism evidence="1 2">
    <name type="scientific">Gordonia malaquae NBRC 108250</name>
    <dbReference type="NCBI Taxonomy" id="1223542"/>
    <lineage>
        <taxon>Bacteria</taxon>
        <taxon>Bacillati</taxon>
        <taxon>Actinomycetota</taxon>
        <taxon>Actinomycetes</taxon>
        <taxon>Mycobacteriales</taxon>
        <taxon>Gordoniaceae</taxon>
        <taxon>Gordonia</taxon>
    </lineage>
</organism>
<keyword evidence="2" id="KW-1185">Reference proteome</keyword>
<reference evidence="1 2" key="1">
    <citation type="submission" date="2013-02" db="EMBL/GenBank/DDBJ databases">
        <title>Whole genome shotgun sequence of Gordonia malaquae NBRC 108250.</title>
        <authorList>
            <person name="Yoshida I."/>
            <person name="Hosoyama A."/>
            <person name="Tsuchikane K."/>
            <person name="Ando Y."/>
            <person name="Baba S."/>
            <person name="Ohji S."/>
            <person name="Hamada M."/>
            <person name="Tamura T."/>
            <person name="Yamazoe A."/>
            <person name="Yamazaki S."/>
            <person name="Fujita N."/>
        </authorList>
    </citation>
    <scope>NUCLEOTIDE SEQUENCE [LARGE SCALE GENOMIC DNA]</scope>
    <source>
        <strain evidence="1 2">NBRC 108250</strain>
    </source>
</reference>
<dbReference type="EMBL" id="BAOP01000041">
    <property type="protein sequence ID" value="GAC81660.1"/>
    <property type="molecule type" value="Genomic_DNA"/>
</dbReference>
<dbReference type="AlphaFoldDB" id="M3UNH2"/>
<dbReference type="Pfam" id="PF20188">
    <property type="entry name" value="DUF6551"/>
    <property type="match status" value="1"/>
</dbReference>
<dbReference type="InterPro" id="IPR046681">
    <property type="entry name" value="DUF6551"/>
</dbReference>
<comment type="caution">
    <text evidence="1">The sequence shown here is derived from an EMBL/GenBank/DDBJ whole genome shotgun (WGS) entry which is preliminary data.</text>
</comment>
<dbReference type="SUPFAM" id="SSF110849">
    <property type="entry name" value="ParB/Sulfiredoxin"/>
    <property type="match status" value="1"/>
</dbReference>
<dbReference type="STRING" id="410332.SAMN04488550_4188"/>
<evidence type="ECO:0008006" key="3">
    <source>
        <dbReference type="Google" id="ProtNLM"/>
    </source>
</evidence>
<accession>M3UNH2</accession>
<gene>
    <name evidence="1" type="ORF">GM1_041_00310</name>
</gene>
<dbReference type="eggNOG" id="COG1475">
    <property type="taxonomic scope" value="Bacteria"/>
</dbReference>
<name>M3UNH2_GORML</name>
<proteinExistence type="predicted"/>
<protein>
    <recommendedName>
        <fullName evidence="3">ParB/Sulfiredoxin domain-containing protein</fullName>
    </recommendedName>
</protein>
<evidence type="ECO:0000313" key="2">
    <source>
        <dbReference type="Proteomes" id="UP000035009"/>
    </source>
</evidence>
<dbReference type="RefSeq" id="WP_008381603.1">
    <property type="nucleotide sequence ID" value="NZ_BAOP01000041.1"/>
</dbReference>
<evidence type="ECO:0000313" key="1">
    <source>
        <dbReference type="EMBL" id="GAC81660.1"/>
    </source>
</evidence>
<dbReference type="InterPro" id="IPR036086">
    <property type="entry name" value="ParB/Sulfiredoxin_sf"/>
</dbReference>
<dbReference type="Proteomes" id="UP000035009">
    <property type="component" value="Unassembled WGS sequence"/>
</dbReference>
<sequence>MNNQRIEFTSRIGWVRLDQMNISPVAQRTLNQPWVDTLTKDFNPDVMGMIHVSKRDGWYYVVDGQHRRAAAIQWLGSDQQVQCHIYENLTTADEAALFLKLNAVKAQSPMSKYKVALTAGSPIETDVDRIARSLDLVIGTSKDLEEIGCVTALLNTYRKSGPGSLSFSLRVIRDAYGFDGFQRDPIAALALVKDRYGNSINEDKLIMRLSKVGIVELRRKARDWRETTGNPAAQCFAHTMIIFYNQGRGDKVEPWWNIGVVGAA</sequence>